<protein>
    <submittedName>
        <fullName evidence="2">Uncharacterized protein</fullName>
    </submittedName>
</protein>
<dbReference type="EMBL" id="NMUH01001460">
    <property type="protein sequence ID" value="MQL92575.1"/>
    <property type="molecule type" value="Genomic_DNA"/>
</dbReference>
<reference evidence="2" key="1">
    <citation type="submission" date="2017-07" db="EMBL/GenBank/DDBJ databases">
        <title>Taro Niue Genome Assembly and Annotation.</title>
        <authorList>
            <person name="Atibalentja N."/>
            <person name="Keating K."/>
            <person name="Fields C.J."/>
        </authorList>
    </citation>
    <scope>NUCLEOTIDE SEQUENCE</scope>
    <source>
        <strain evidence="2">Niue_2</strain>
        <tissue evidence="2">Leaf</tissue>
    </source>
</reference>
<accession>A0A843V9K0</accession>
<dbReference type="PANTHER" id="PTHR31903:SF4">
    <property type="entry name" value="OS11G0490300 PROTEIN"/>
    <property type="match status" value="1"/>
</dbReference>
<feature type="compositionally biased region" description="Basic residues" evidence="1">
    <location>
        <begin position="128"/>
        <end position="138"/>
    </location>
</feature>
<feature type="region of interest" description="Disordered" evidence="1">
    <location>
        <begin position="119"/>
        <end position="224"/>
    </location>
</feature>
<evidence type="ECO:0000313" key="3">
    <source>
        <dbReference type="Proteomes" id="UP000652761"/>
    </source>
</evidence>
<keyword evidence="3" id="KW-1185">Reference proteome</keyword>
<gene>
    <name evidence="2" type="ORF">Taro_025198</name>
</gene>
<organism evidence="2 3">
    <name type="scientific">Colocasia esculenta</name>
    <name type="common">Wild taro</name>
    <name type="synonym">Arum esculentum</name>
    <dbReference type="NCBI Taxonomy" id="4460"/>
    <lineage>
        <taxon>Eukaryota</taxon>
        <taxon>Viridiplantae</taxon>
        <taxon>Streptophyta</taxon>
        <taxon>Embryophyta</taxon>
        <taxon>Tracheophyta</taxon>
        <taxon>Spermatophyta</taxon>
        <taxon>Magnoliopsida</taxon>
        <taxon>Liliopsida</taxon>
        <taxon>Araceae</taxon>
        <taxon>Aroideae</taxon>
        <taxon>Colocasieae</taxon>
        <taxon>Colocasia</taxon>
    </lineage>
</organism>
<evidence type="ECO:0000313" key="2">
    <source>
        <dbReference type="EMBL" id="MQL92575.1"/>
    </source>
</evidence>
<comment type="caution">
    <text evidence="2">The sequence shown here is derived from an EMBL/GenBank/DDBJ whole genome shotgun (WGS) entry which is preliminary data.</text>
</comment>
<dbReference type="AlphaFoldDB" id="A0A843V9K0"/>
<dbReference type="PANTHER" id="PTHR31903">
    <property type="entry name" value="F12F1.11-RELATED"/>
    <property type="match status" value="1"/>
</dbReference>
<dbReference type="OrthoDB" id="1937859at2759"/>
<proteinExistence type="predicted"/>
<feature type="compositionally biased region" description="Basic and acidic residues" evidence="1">
    <location>
        <begin position="139"/>
        <end position="156"/>
    </location>
</feature>
<sequence>MKNLYPKGKGKIHPSPSCPGGPPSGDALAVLNLLPTAILALTAALGTEDREVLAYLVTRSLQGPWSVVAEERRRCRRQSRHQPLFDCGCFDCYTSYWYRWDSSPDRELIHQAIEAFEEHLASSEQRRSGGKGSRRRDRRIGDRADKAKRQADERGNSKRRPMKEEEEDKASTVSGARVGDEEAPSGEASSLLGEESAEVTAYAEEVVPEAGLGSDEESSKELDGGAGIEMAALPLQQGGERRRAWQDVMGLFGSRLWGLWGPAA</sequence>
<feature type="compositionally biased region" description="Low complexity" evidence="1">
    <location>
        <begin position="185"/>
        <end position="194"/>
    </location>
</feature>
<dbReference type="Proteomes" id="UP000652761">
    <property type="component" value="Unassembled WGS sequence"/>
</dbReference>
<name>A0A843V9K0_COLES</name>
<evidence type="ECO:0000256" key="1">
    <source>
        <dbReference type="SAM" id="MobiDB-lite"/>
    </source>
</evidence>